<evidence type="ECO:0000313" key="3">
    <source>
        <dbReference type="Proteomes" id="UP000094112"/>
    </source>
</evidence>
<gene>
    <name evidence="2" type="ORF">WICANDRAFT_66787</name>
</gene>
<dbReference type="PANTHER" id="PTHR32428:SF2">
    <property type="entry name" value="TARGET OF RAPAMYCIN COMPLEX 2 SUBUNIT BIT61-RELATED"/>
    <property type="match status" value="1"/>
</dbReference>
<dbReference type="GeneID" id="30201302"/>
<dbReference type="EMBL" id="KV454208">
    <property type="protein sequence ID" value="ODQ62537.1"/>
    <property type="molecule type" value="Genomic_DNA"/>
</dbReference>
<feature type="compositionally biased region" description="Basic and acidic residues" evidence="1">
    <location>
        <begin position="105"/>
        <end position="118"/>
    </location>
</feature>
<dbReference type="STRING" id="683960.A0A1E3PCC8"/>
<proteinExistence type="predicted"/>
<sequence length="397" mass="44823">MSEDPFNRKRSTSTLANTISFTHTRGGGEEDRQQSNKPTSPFGYLNRNGSSSTIHSITHTLSNVGFNSVNPSIHSPESSTNSVTSPTQGKRENALTRAKLFARNKTKELKKTRDTDRPHHSHHHHNFLKINSHHGLSSSSSNSKVLDSGSTLYSFDPSNIIDNDVMKHVVSDANLKGLSFEEKDQIADNLWTTITSTVLPLFKLENSSSLKLKTPIEDVNKMVEVFLRLRIENKTTATSLISEVQELLKNGLNIMENELTFNENSDQGSPFHRLAITWEYFFANVYHYLLAIFLPLQLEFEGIGPIVKNAKEYWSDISEPSVTQSTKKVILSAFRDYVVIPYFDTELSVQDVEDSERRTLVQCFGILQSIHSANYNQRIIEHLSSILQQNLAPLKVQ</sequence>
<dbReference type="AlphaFoldDB" id="A0A1E3PCC8"/>
<accession>A0A1E3PCC8</accession>
<reference evidence="2 3" key="1">
    <citation type="journal article" date="2016" name="Proc. Natl. Acad. Sci. U.S.A.">
        <title>Comparative genomics of biotechnologically important yeasts.</title>
        <authorList>
            <person name="Riley R."/>
            <person name="Haridas S."/>
            <person name="Wolfe K.H."/>
            <person name="Lopes M.R."/>
            <person name="Hittinger C.T."/>
            <person name="Goeker M."/>
            <person name="Salamov A.A."/>
            <person name="Wisecaver J.H."/>
            <person name="Long T.M."/>
            <person name="Calvey C.H."/>
            <person name="Aerts A.L."/>
            <person name="Barry K.W."/>
            <person name="Choi C."/>
            <person name="Clum A."/>
            <person name="Coughlan A.Y."/>
            <person name="Deshpande S."/>
            <person name="Douglass A.P."/>
            <person name="Hanson S.J."/>
            <person name="Klenk H.-P."/>
            <person name="LaButti K.M."/>
            <person name="Lapidus A."/>
            <person name="Lindquist E.A."/>
            <person name="Lipzen A.M."/>
            <person name="Meier-Kolthoff J.P."/>
            <person name="Ohm R.A."/>
            <person name="Otillar R.P."/>
            <person name="Pangilinan J.L."/>
            <person name="Peng Y."/>
            <person name="Rokas A."/>
            <person name="Rosa C.A."/>
            <person name="Scheuner C."/>
            <person name="Sibirny A.A."/>
            <person name="Slot J.C."/>
            <person name="Stielow J.B."/>
            <person name="Sun H."/>
            <person name="Kurtzman C.P."/>
            <person name="Blackwell M."/>
            <person name="Grigoriev I.V."/>
            <person name="Jeffries T.W."/>
        </authorList>
    </citation>
    <scope>NUCLEOTIDE SEQUENCE [LARGE SCALE GENOMIC DNA]</scope>
    <source>
        <strain evidence="3">ATCC 58044 / CBS 1984 / NCYC 433 / NRRL Y-366-8</strain>
    </source>
</reference>
<feature type="compositionally biased region" description="Polar residues" evidence="1">
    <location>
        <begin position="12"/>
        <end position="23"/>
    </location>
</feature>
<feature type="region of interest" description="Disordered" evidence="1">
    <location>
        <begin position="68"/>
        <end position="124"/>
    </location>
</feature>
<evidence type="ECO:0000256" key="1">
    <source>
        <dbReference type="SAM" id="MobiDB-lite"/>
    </source>
</evidence>
<evidence type="ECO:0008006" key="4">
    <source>
        <dbReference type="Google" id="ProtNLM"/>
    </source>
</evidence>
<name>A0A1E3PCC8_WICAA</name>
<feature type="compositionally biased region" description="Polar residues" evidence="1">
    <location>
        <begin position="68"/>
        <end position="88"/>
    </location>
</feature>
<dbReference type="Pfam" id="PF08539">
    <property type="entry name" value="HbrB"/>
    <property type="match status" value="1"/>
</dbReference>
<dbReference type="GO" id="GO:0038203">
    <property type="term" value="P:TORC2 signaling"/>
    <property type="evidence" value="ECO:0007669"/>
    <property type="project" value="TreeGrafter"/>
</dbReference>
<keyword evidence="3" id="KW-1185">Reference proteome</keyword>
<organism evidence="2 3">
    <name type="scientific">Wickerhamomyces anomalus (strain ATCC 58044 / CBS 1984 / NCYC 433 / NRRL Y-366-8)</name>
    <name type="common">Yeast</name>
    <name type="synonym">Hansenula anomala</name>
    <dbReference type="NCBI Taxonomy" id="683960"/>
    <lineage>
        <taxon>Eukaryota</taxon>
        <taxon>Fungi</taxon>
        <taxon>Dikarya</taxon>
        <taxon>Ascomycota</taxon>
        <taxon>Saccharomycotina</taxon>
        <taxon>Saccharomycetes</taxon>
        <taxon>Phaffomycetales</taxon>
        <taxon>Wickerhamomycetaceae</taxon>
        <taxon>Wickerhamomyces</taxon>
    </lineage>
</organism>
<dbReference type="OrthoDB" id="2290221at2759"/>
<dbReference type="InterPro" id="IPR013745">
    <property type="entry name" value="Bit61/PRR5"/>
</dbReference>
<evidence type="ECO:0000313" key="2">
    <source>
        <dbReference type="EMBL" id="ODQ62537.1"/>
    </source>
</evidence>
<dbReference type="RefSeq" id="XP_019041744.1">
    <property type="nucleotide sequence ID" value="XM_019184056.1"/>
</dbReference>
<feature type="region of interest" description="Disordered" evidence="1">
    <location>
        <begin position="1"/>
        <end position="51"/>
    </location>
</feature>
<protein>
    <recommendedName>
        <fullName evidence="4">Target of rapamycin complex 2 subunit BIT2</fullName>
    </recommendedName>
</protein>
<dbReference type="Proteomes" id="UP000094112">
    <property type="component" value="Unassembled WGS sequence"/>
</dbReference>
<dbReference type="PANTHER" id="PTHR32428">
    <property type="entry name" value="TARGET OF RAPAMYCIN COMPLEX 2 SUBUNIT BIT61-RELATED"/>
    <property type="match status" value="1"/>
</dbReference>
<dbReference type="GO" id="GO:0031932">
    <property type="term" value="C:TORC2 complex"/>
    <property type="evidence" value="ECO:0007669"/>
    <property type="project" value="TreeGrafter"/>
</dbReference>